<dbReference type="HOGENOM" id="CLU_2654493_0_0_1"/>
<dbReference type="EMBL" id="CP001952">
    <property type="protein sequence ID" value="AHL30170.1"/>
    <property type="molecule type" value="Genomic_DNA"/>
</dbReference>
<keyword evidence="2" id="KW-1185">Reference proteome</keyword>
<sequence length="78" mass="9247">MMSHNNFMTLNSQMALIGTCGEDFGVREEKYRMNIGKKIRTVMREMDRNSFRLPVSDLLKCRDFLSKIKRKMDEKHST</sequence>
<protein>
    <submittedName>
        <fullName evidence="1">Uncharacterized protein</fullName>
    </submittedName>
</protein>
<reference evidence="1 2" key="1">
    <citation type="journal article" date="2010" name="Nat. Commun.">
        <title>The complete sequence of the smallest known nuclear genome from the microsporidian Encephalitozoon intestinalis.</title>
        <authorList>
            <person name="Corradi N."/>
            <person name="Pombert J.-F."/>
            <person name="Farinelli L."/>
            <person name="Didier E.S."/>
            <person name="Keeling P.J."/>
        </authorList>
    </citation>
    <scope>NUCLEOTIDE SEQUENCE [LARGE SCALE GENOMIC DNA]</scope>
    <source>
        <strain evidence="1 2">ATCC 50506</strain>
    </source>
</reference>
<dbReference type="GeneID" id="20314111"/>
<dbReference type="AlphaFoldDB" id="W8PKL9"/>
<dbReference type="Proteomes" id="UP000002313">
    <property type="component" value="Chromosome XI"/>
</dbReference>
<name>W8PKL9_ENCIT</name>
<accession>W8PKL9</accession>
<dbReference type="RefSeq" id="XP_009161915.1">
    <property type="nucleotide sequence ID" value="XM_009163651.1"/>
</dbReference>
<evidence type="ECO:0000313" key="1">
    <source>
        <dbReference type="EMBL" id="AHL30170.1"/>
    </source>
</evidence>
<evidence type="ECO:0000313" key="2">
    <source>
        <dbReference type="Proteomes" id="UP000002313"/>
    </source>
</evidence>
<organism evidence="1 2">
    <name type="scientific">Encephalitozoon intestinalis (strain ATCC 50506)</name>
    <name type="common">Microsporidian parasite</name>
    <name type="synonym">Septata intestinalis</name>
    <dbReference type="NCBI Taxonomy" id="876142"/>
    <lineage>
        <taxon>Eukaryota</taxon>
        <taxon>Fungi</taxon>
        <taxon>Fungi incertae sedis</taxon>
        <taxon>Microsporidia</taxon>
        <taxon>Unikaryonidae</taxon>
        <taxon>Encephalitozoon</taxon>
    </lineage>
</organism>
<reference evidence="1 2" key="2">
    <citation type="journal article" date="2012" name="Proc. Natl. Acad. Sci. U.S.A.">
        <title>Gain and loss of multiple functionally related, horizontally transferred genes in the reduced genomes of two microsporidian parasites.</title>
        <authorList>
            <person name="Pombert J.-F."/>
            <person name="Selman M."/>
            <person name="Burki F."/>
            <person name="Bardell F.T."/>
            <person name="Farinelli L."/>
            <person name="Solter L.F."/>
            <person name="Whitman D.W."/>
            <person name="Weiss L.M."/>
            <person name="Corradi N."/>
            <person name="Keeling P.J."/>
        </authorList>
    </citation>
    <scope>NUCLEOTIDE SEQUENCE [LARGE SCALE GENOMIC DNA]</scope>
    <source>
        <strain evidence="1 2">ATCC 50506</strain>
    </source>
</reference>
<dbReference type="OrthoDB" id="2191868at2759"/>
<dbReference type="KEGG" id="ein:Eint_110935"/>
<gene>
    <name evidence="1" type="ORF">Eint_110935</name>
</gene>
<proteinExistence type="predicted"/>
<dbReference type="VEuPathDB" id="MicrosporidiaDB:Eint_110935"/>